<sequence>MNFTQEELALENVSANWFRNGLIAFVSFITLFTVSRNLDINYKTIGIAVLIITAIIFAITAQSGQRLNYKKYDGFLYFAYKYFSYVMLFFVIILIYIVYVSH</sequence>
<feature type="transmembrane region" description="Helical" evidence="1">
    <location>
        <begin position="42"/>
        <end position="62"/>
    </location>
</feature>
<organism evidence="2">
    <name type="scientific">Tupanvirus soda lake</name>
    <dbReference type="NCBI Taxonomy" id="2126985"/>
    <lineage>
        <taxon>Viruses</taxon>
        <taxon>Varidnaviria</taxon>
        <taxon>Bamfordvirae</taxon>
        <taxon>Nucleocytoviricota</taxon>
        <taxon>Megaviricetes</taxon>
        <taxon>Imitervirales</taxon>
        <taxon>Mimiviridae</taxon>
        <taxon>Megamimivirinae</taxon>
        <taxon>Tupanvirus</taxon>
        <taxon>Tupanvirus salinum</taxon>
    </lineage>
</organism>
<dbReference type="RefSeq" id="YP_010782382.1">
    <property type="nucleotide sequence ID" value="NC_075039.1"/>
</dbReference>
<keyword evidence="1" id="KW-0812">Transmembrane</keyword>
<name>A0A6N1NMT3_9VIRU</name>
<protein>
    <submittedName>
        <fullName evidence="2">Putative orfan</fullName>
    </submittedName>
</protein>
<keyword evidence="1" id="KW-1133">Transmembrane helix</keyword>
<feature type="transmembrane region" description="Helical" evidence="1">
    <location>
        <begin position="17"/>
        <end position="35"/>
    </location>
</feature>
<feature type="transmembrane region" description="Helical" evidence="1">
    <location>
        <begin position="82"/>
        <end position="100"/>
    </location>
</feature>
<evidence type="ECO:0000256" key="1">
    <source>
        <dbReference type="SAM" id="Phobius"/>
    </source>
</evidence>
<dbReference type="EMBL" id="KY523104">
    <property type="protein sequence ID" value="QKU35704.1"/>
    <property type="molecule type" value="Genomic_DNA"/>
</dbReference>
<reference evidence="2" key="1">
    <citation type="submission" date="2017-01" db="EMBL/GenBank/DDBJ databases">
        <authorList>
            <person name="Assis F.L."/>
            <person name="Abrahao J.S."/>
            <person name="Silva L."/>
            <person name="Khalil J.B."/>
            <person name="Rodrigues R."/>
            <person name="Silva L.S."/>
            <person name="Arantes T."/>
            <person name="Boratto P."/>
            <person name="Andrade M."/>
            <person name="Kroon E.G."/>
            <person name="Ribeiro B."/>
            <person name="Bergier I."/>
            <person name="Seligmann H."/>
            <person name="Ghigo E."/>
            <person name="Colson P."/>
            <person name="Levasseur A."/>
            <person name="Raoult D."/>
            <person name="Scola B.L."/>
        </authorList>
    </citation>
    <scope>NUCLEOTIDE SEQUENCE</scope>
    <source>
        <strain evidence="2">Soda lake</strain>
    </source>
</reference>
<dbReference type="KEGG" id="vg:80519146"/>
<dbReference type="GeneID" id="80519146"/>
<reference evidence="2" key="2">
    <citation type="journal article" date="2018" name="Nat. Commun.">
        <title>Tailed giant Tupanvirus possesses the most complete translational apparatus of the known virosphere.</title>
        <authorList>
            <person name="Abrahao J."/>
            <person name="Silva L."/>
            <person name="Silva L.S."/>
            <person name="Khalil J.Y.B."/>
            <person name="Rodrigues R."/>
            <person name="Arantes T."/>
            <person name="Assis F."/>
            <person name="Boratto P."/>
            <person name="Andrade M."/>
            <person name="Kroon E.G."/>
            <person name="Ribeiro B."/>
            <person name="Bergier I."/>
            <person name="Seligmann H."/>
            <person name="Ghigo E."/>
            <person name="Colson P."/>
            <person name="Levasseur A."/>
            <person name="Kroemer G."/>
            <person name="Raoult D."/>
            <person name="La Scola B."/>
        </authorList>
    </citation>
    <scope>NUCLEOTIDE SEQUENCE [LARGE SCALE GENOMIC DNA]</scope>
    <source>
        <strain evidence="2">Soda lake</strain>
    </source>
</reference>
<accession>A0A6N1NMT3</accession>
<evidence type="ECO:0000313" key="2">
    <source>
        <dbReference type="EMBL" id="QKU35704.1"/>
    </source>
</evidence>
<keyword evidence="1" id="KW-0472">Membrane</keyword>
<proteinExistence type="predicted"/>